<keyword evidence="3" id="KW-0808">Transferase</keyword>
<evidence type="ECO:0000256" key="1">
    <source>
        <dbReference type="ARBA" id="ARBA00006594"/>
    </source>
</evidence>
<accession>A0A376BSZ3</accession>
<dbReference type="GO" id="GO:0003677">
    <property type="term" value="F:DNA binding"/>
    <property type="evidence" value="ECO:0007669"/>
    <property type="project" value="InterPro"/>
</dbReference>
<dbReference type="REBASE" id="375844">
    <property type="entry name" value="M1.Acr10283V"/>
</dbReference>
<dbReference type="AlphaFoldDB" id="A0A376BSZ3"/>
<evidence type="ECO:0000256" key="2">
    <source>
        <dbReference type="ARBA" id="ARBA00022603"/>
    </source>
</evidence>
<dbReference type="EC" id="2.1.1.-" evidence="4"/>
<dbReference type="GO" id="GO:0032259">
    <property type="term" value="P:methylation"/>
    <property type="evidence" value="ECO:0007669"/>
    <property type="project" value="UniProtKB-KW"/>
</dbReference>
<evidence type="ECO:0000256" key="3">
    <source>
        <dbReference type="ARBA" id="ARBA00022679"/>
    </source>
</evidence>
<dbReference type="InterPro" id="IPR029063">
    <property type="entry name" value="SAM-dependent_MTases_sf"/>
</dbReference>
<organism evidence="6 7">
    <name type="scientific">Alysiella crassa</name>
    <dbReference type="NCBI Taxonomy" id="153491"/>
    <lineage>
        <taxon>Bacteria</taxon>
        <taxon>Pseudomonadati</taxon>
        <taxon>Pseudomonadota</taxon>
        <taxon>Betaproteobacteria</taxon>
        <taxon>Neisseriales</taxon>
        <taxon>Neisseriaceae</taxon>
        <taxon>Alysiella</taxon>
    </lineage>
</organism>
<evidence type="ECO:0000259" key="5">
    <source>
        <dbReference type="Pfam" id="PF01555"/>
    </source>
</evidence>
<keyword evidence="7" id="KW-1185">Reference proteome</keyword>
<dbReference type="PRINTS" id="PR00508">
    <property type="entry name" value="S21N4MTFRASE"/>
</dbReference>
<dbReference type="GO" id="GO:0008170">
    <property type="term" value="F:N-methyltransferase activity"/>
    <property type="evidence" value="ECO:0007669"/>
    <property type="project" value="InterPro"/>
</dbReference>
<sequence>MITISNEDNMTLMSRYPDQYFDLAIVDPPYGILNKTKRGGDYKFNMKEYSQWDIKPNQAYFDELFRVSKNQIIWGGNYFGELWLRSEYNKGFIIWDKNQPETLNNFAMAEMAWSSLDKPSKIFRFSVRKNRNKIHPTQKPIELYQWLLKMYAKQGDKILDTHLGSGTLAIACYIAKLELTACEISENYFQQAVEKIQADLPEVSISYPQSGLCLIK</sequence>
<dbReference type="PROSITE" id="PS00092">
    <property type="entry name" value="N6_MTASE"/>
    <property type="match status" value="1"/>
</dbReference>
<dbReference type="InterPro" id="IPR002052">
    <property type="entry name" value="DNA_methylase_N6_adenine_CS"/>
</dbReference>
<comment type="similarity">
    <text evidence="1 4">Belongs to the N(4)/N(6)-methyltransferase family.</text>
</comment>
<dbReference type="InterPro" id="IPR001091">
    <property type="entry name" value="RM_Methyltransferase"/>
</dbReference>
<dbReference type="Gene3D" id="3.40.50.150">
    <property type="entry name" value="Vaccinia Virus protein VP39"/>
    <property type="match status" value="1"/>
</dbReference>
<dbReference type="Pfam" id="PF01555">
    <property type="entry name" value="N6_N4_Mtase"/>
    <property type="match status" value="1"/>
</dbReference>
<dbReference type="OrthoDB" id="9816288at2"/>
<evidence type="ECO:0000313" key="6">
    <source>
        <dbReference type="EMBL" id="SSY79968.1"/>
    </source>
</evidence>
<protein>
    <recommendedName>
        <fullName evidence="4">Methyltransferase</fullName>
        <ecNumber evidence="4">2.1.1.-</ecNumber>
    </recommendedName>
</protein>
<keyword evidence="2 6" id="KW-0489">Methyltransferase</keyword>
<dbReference type="InterPro" id="IPR002941">
    <property type="entry name" value="DNA_methylase_N4/N6"/>
</dbReference>
<name>A0A376BSZ3_9NEIS</name>
<dbReference type="SUPFAM" id="SSF53335">
    <property type="entry name" value="S-adenosyl-L-methionine-dependent methyltransferases"/>
    <property type="match status" value="1"/>
</dbReference>
<dbReference type="Proteomes" id="UP000254209">
    <property type="component" value="Unassembled WGS sequence"/>
</dbReference>
<dbReference type="STRING" id="1120980.GCA_000745955_00515"/>
<gene>
    <name evidence="6" type="ORF">NCTC10283_01520</name>
</gene>
<feature type="domain" description="DNA methylase N-4/N-6" evidence="5">
    <location>
        <begin position="118"/>
        <end position="194"/>
    </location>
</feature>
<reference evidence="6 7" key="1">
    <citation type="submission" date="2018-06" db="EMBL/GenBank/DDBJ databases">
        <authorList>
            <consortium name="Pathogen Informatics"/>
            <person name="Doyle S."/>
        </authorList>
    </citation>
    <scope>NUCLEOTIDE SEQUENCE [LARGE SCALE GENOMIC DNA]</scope>
    <source>
        <strain evidence="6 7">NCTC10283</strain>
    </source>
</reference>
<evidence type="ECO:0000313" key="7">
    <source>
        <dbReference type="Proteomes" id="UP000254209"/>
    </source>
</evidence>
<dbReference type="EMBL" id="UFSO01000003">
    <property type="protein sequence ID" value="SSY79968.1"/>
    <property type="molecule type" value="Genomic_DNA"/>
</dbReference>
<proteinExistence type="inferred from homology"/>
<evidence type="ECO:0000256" key="4">
    <source>
        <dbReference type="RuleBase" id="RU362026"/>
    </source>
</evidence>